<dbReference type="GO" id="GO:0008610">
    <property type="term" value="P:lipid biosynthetic process"/>
    <property type="evidence" value="ECO:0007669"/>
    <property type="project" value="UniProtKB-ARBA"/>
</dbReference>
<dbReference type="CDD" id="cd12117">
    <property type="entry name" value="A_NRPS_Srf_like"/>
    <property type="match status" value="1"/>
</dbReference>
<organism evidence="9 10">
    <name type="scientific">Ruminiclostridium cellobioparum subsp. termitidis CT1112</name>
    <dbReference type="NCBI Taxonomy" id="1195236"/>
    <lineage>
        <taxon>Bacteria</taxon>
        <taxon>Bacillati</taxon>
        <taxon>Bacillota</taxon>
        <taxon>Clostridia</taxon>
        <taxon>Eubacteriales</taxon>
        <taxon>Oscillospiraceae</taxon>
        <taxon>Ruminiclostridium</taxon>
    </lineage>
</organism>
<evidence type="ECO:0000256" key="7">
    <source>
        <dbReference type="SAM" id="MobiDB-lite"/>
    </source>
</evidence>
<evidence type="ECO:0000256" key="5">
    <source>
        <dbReference type="ARBA" id="ARBA00022737"/>
    </source>
</evidence>
<dbReference type="NCBIfam" id="TIGR01733">
    <property type="entry name" value="AA-adenyl-dom"/>
    <property type="match status" value="2"/>
</dbReference>
<dbReference type="GO" id="GO:0043041">
    <property type="term" value="P:amino acid activation for nonribosomal peptide biosynthetic process"/>
    <property type="evidence" value="ECO:0007669"/>
    <property type="project" value="TreeGrafter"/>
</dbReference>
<evidence type="ECO:0000259" key="8">
    <source>
        <dbReference type="PROSITE" id="PS50075"/>
    </source>
</evidence>
<dbReference type="InterPro" id="IPR000873">
    <property type="entry name" value="AMP-dep_synth/lig_dom"/>
</dbReference>
<protein>
    <submittedName>
        <fullName evidence="9">Non-ribosomal peptide synthase/amino acid adenylation domain-containing protein</fullName>
    </submittedName>
</protein>
<feature type="region of interest" description="Disordered" evidence="7">
    <location>
        <begin position="1765"/>
        <end position="1790"/>
    </location>
</feature>
<evidence type="ECO:0000256" key="2">
    <source>
        <dbReference type="ARBA" id="ARBA00006432"/>
    </source>
</evidence>
<dbReference type="PANTHER" id="PTHR45527:SF1">
    <property type="entry name" value="FATTY ACID SYNTHASE"/>
    <property type="match status" value="1"/>
</dbReference>
<feature type="domain" description="Carrier" evidence="8">
    <location>
        <begin position="758"/>
        <end position="833"/>
    </location>
</feature>
<name>S0FUC8_RUMCE</name>
<dbReference type="SUPFAM" id="SSF47336">
    <property type="entry name" value="ACP-like"/>
    <property type="match status" value="2"/>
</dbReference>
<dbReference type="InterPro" id="IPR020845">
    <property type="entry name" value="AMP-binding_CS"/>
</dbReference>
<evidence type="ECO:0000313" key="10">
    <source>
        <dbReference type="Proteomes" id="UP000014155"/>
    </source>
</evidence>
<evidence type="ECO:0000313" key="9">
    <source>
        <dbReference type="EMBL" id="EMS72784.1"/>
    </source>
</evidence>
<evidence type="ECO:0000256" key="4">
    <source>
        <dbReference type="ARBA" id="ARBA00022553"/>
    </source>
</evidence>
<dbReference type="Pfam" id="PF00501">
    <property type="entry name" value="AMP-binding"/>
    <property type="match status" value="2"/>
</dbReference>
<evidence type="ECO:0000256" key="3">
    <source>
        <dbReference type="ARBA" id="ARBA00022450"/>
    </source>
</evidence>
<dbReference type="GO" id="GO:0031177">
    <property type="term" value="F:phosphopantetheine binding"/>
    <property type="evidence" value="ECO:0007669"/>
    <property type="project" value="InterPro"/>
</dbReference>
<evidence type="ECO:0000256" key="1">
    <source>
        <dbReference type="ARBA" id="ARBA00001957"/>
    </source>
</evidence>
<dbReference type="Gene3D" id="2.30.38.10">
    <property type="entry name" value="Luciferase, Domain 3"/>
    <property type="match status" value="2"/>
</dbReference>
<dbReference type="Pfam" id="PF00550">
    <property type="entry name" value="PP-binding"/>
    <property type="match status" value="2"/>
</dbReference>
<keyword evidence="10" id="KW-1185">Reference proteome</keyword>
<dbReference type="NCBIfam" id="TIGR01720">
    <property type="entry name" value="NRPS-para261"/>
    <property type="match status" value="1"/>
</dbReference>
<dbReference type="InterPro" id="IPR012338">
    <property type="entry name" value="Beta-lactam/transpept-like"/>
</dbReference>
<dbReference type="SUPFAM" id="SSF52777">
    <property type="entry name" value="CoA-dependent acyltransferases"/>
    <property type="match status" value="5"/>
</dbReference>
<accession>S0FUC8</accession>
<dbReference type="InterPro" id="IPR045851">
    <property type="entry name" value="AMP-bd_C_sf"/>
</dbReference>
<feature type="domain" description="Carrier" evidence="8">
    <location>
        <begin position="1793"/>
        <end position="1867"/>
    </location>
</feature>
<dbReference type="FunFam" id="3.40.50.980:FF:000001">
    <property type="entry name" value="Non-ribosomal peptide synthetase"/>
    <property type="match status" value="2"/>
</dbReference>
<dbReference type="PROSITE" id="PS00455">
    <property type="entry name" value="AMP_BINDING"/>
    <property type="match status" value="2"/>
</dbReference>
<dbReference type="Pfam" id="PF00144">
    <property type="entry name" value="Beta-lactamase"/>
    <property type="match status" value="1"/>
</dbReference>
<sequence>MENKDFELINLSKNHWDQIIGNEYENIVFAKGPKDHENNRKAIKADLDGKASGRIKEITKDNSIMVYVFMLAVYKIALSRMFSGVQFAIGIPQYIKDKSIPANNKFLLSPNIPHKGKSFKEVLVNEKDALLSEYKYEFYPLEQMYTANNTYEKINVYCVMENLHSNLQIEDILHLSNNDITLIVKNNKDSIDLTFKGADDIEDAQVDILKNIFINILQHVIEDLNVKVEEVDIISKEEMDRLLVDFNNTDTEYPKDKSISELFEMQVEKTPDHTALIFRGEKLTYREMNERANTVAALLKERNVKLGDVVGLMVERSFEMIVGIMAILKAGGAYVPIDHEYPEDRINYILEDSNLKILLGQGKLLNKVNLNCEVIDFDEPGLPQSKPGNLHTAFKGGELAYIIYTSGSTGKPKGTLIKQYSVTRVVKNTNYIHIDKNDVLLGLSSYVFDGSVFDICGTLLNGAALVIPEKESILDIEKLGALIEKEKISVFFTTTALFNSLVDISIKSLQNIRKVLFGGERVSLRHTKKALEALGSGKIIHVYGPTESTVYATYYPVDHIREEDLTVPIGKPLSNTKLYVVGENNKLQPVGVQGELCIAGDGLAVGYLNRKDLTEEKFVKNPFEAGSIMYRTGDLVKWLPDGDIEFIDRIDQQVKIRGFRIELGEIESALLAIDGIREAMVLVKVREDNKYLCAYYVAENEYSEGFIRDELKKSLPGFMIPSSFIRVEKMPLTINGKIDKKKLVEIEEDTGKALEYEVPRNAVEAQLADIWQDVLGRDRVGINDNFFEIGGHSLNAIKVVGRIHKELNTEVPLNVFFNIESIKELAEYLASVNKKEYRGIKKIEEKEYYEVSSAQKRIYLVQELEPDSNTYNITEAMEVTGKLDLPRLAEGLKKLIEKQEILRTSFHVIDGAITQKIHSFDEIDFQIEEIPISEEKDINQKVKEFARPFDLKKAPLLRAGVISLEEERHILLFDIHHIIADGTSIAIMLNQLADYDKNGEFAASDIQYKDYVSWQNKFAQTDEMKAQEKYWLDVFKGEIPVMEMPVDYKRPNIRSFDGDTVVFKISSQTTGRLKKIAKESGATLYMVLLAAYTILLSKYTGKEDIIVGSPSAGRNNSDLQDMVGMFVNTIAMRNHPRAEKTFKAYLKEVKENTLKAFENQDYQFDELVDALGITRDASKNSLFDTMLVLQNIDEIKFEFGDLKLQGFLYKNDISKFDLVLNLTEEKDEIRCDLEYCTKLFKRTTIERFVNCFNNLLDCISDSTDLPLGDISILSREEKDMLVYQFNNTKVPYPENKGIHQLFEDQVIKTPDNIAVVYEENILTYKQLNEASNQLARVLREKGVTRNTIVGILINRSVEMVIGIMAILKAGSAYLPIDPEYPEDRIQYILDDSKVSILLTQGEIKKEFIKGKEIVNILDDGVYDRSNENLENINLVNDLAYVIYTSGSTGKPKGVMVEHKGIANLKVYFEKEYGISGEDSIIQFASCSFDAAVWELNMALQTGASSYIVPRSVIDDLNRFEEFLNTNKITVATLPPVYASNIRVEKIKTMRLLITAGSEANFDLVGKWNKKVKYVNAYGPTETTVCASAWIDDGADYSARLVPIGKPIYNTQIYIMDRSGKPQPVGVNGELCVGGVGLARGYINMPELTKEKFISNPLNEEEFIYRTGDIARWLPDGNIEFLGRVDNQVKIRGYRVELEEVERQMLLNKNVKEAVALAKKDSNDQYFISCYYVADKEIAPSELRMFLLKELPEYMVPSRYMQLKSIPKNQSGKPDKRPLMQLSGEPVSEEKYEGSTNEYEELLIGIWHEIFERDGIGINDDFFSLGGDSIKAIKALYLLNDKNMTLKMGDIFKYRTIKKLAEIMAPMGNKPVQGDTFGKFKITPIQQWFFDSHKIHPEHFHQAILLKSNESLNVEALRDILTEIQKYHDALRVRYTLDGDEMVGEVLDSNYPLNYQVICIEDMVKDKETVNKKIIELQESVNFKTGPLMNTLVFKTKERDYVYILIHHLAVDTVSWGILINDIQNLYRQFLNKQPYKFARKTTSIKEWSERIHQYSNSKKFLEEMRYWKDIQKKAVQSIPFDFAHDTNTVRDSKTCKIVLGKEETEILLKKISNQYKASIVDILLSSLSSALYHWTGNRENAVIFEGHGREDLFDNISLQRTVGWFTSIYPIVLEAPESGGLIECLDKTMLVRNSIPNNGVGYSILRYLTDEENKEYMDWSLTPQVGFNYLGVTDMENRKGLLEVVDSEYGSSASYDSERHFELELNSYISNEELKILLTYNSKAYKPETINRLIHSYKEKLQAYARMNSEQIEKDSFKNNLKYFMDNYNAPGIIVGVKSPDGDTYIASEGQSDIFNKINMSSTVNFKIGSLTKTFVSTIVLQLVEEGLIALEASLMEYIPELLEKYPLENFRKITVKRLLNHTSGIKDYIKNPAFIKKLAFNSKKVWRKEEMANYGLSMYFDPEPTDRIWVYSSTGYILLGLIIERVTGLSLEENIQTRICNPLGLTHTKLVNRLDSLDNFSHCYTNEHKPSGNLLQTVVSFLVRIGSKLGLVHTRRDLTNRYLTVGWAAGGMISNARELLKWLDAFVEGSLLKDKKLIHDYIDISMHYPENYDVKMGLGIFHVNGMSGHEGHGVGFQNVIYKYNGYGIVIHLNQEAVDRNNIISEPHQIVSQLIKLLR</sequence>
<dbReference type="InterPro" id="IPR036736">
    <property type="entry name" value="ACP-like_sf"/>
</dbReference>
<comment type="cofactor">
    <cofactor evidence="1">
        <name>pantetheine 4'-phosphate</name>
        <dbReference type="ChEBI" id="CHEBI:47942"/>
    </cofactor>
</comment>
<dbReference type="NCBIfam" id="NF003417">
    <property type="entry name" value="PRK04813.1"/>
    <property type="match status" value="2"/>
</dbReference>
<proteinExistence type="inferred from homology"/>
<dbReference type="GO" id="GO:0003824">
    <property type="term" value="F:catalytic activity"/>
    <property type="evidence" value="ECO:0007669"/>
    <property type="project" value="InterPro"/>
</dbReference>
<dbReference type="RefSeq" id="WP_004625050.1">
    <property type="nucleotide sequence ID" value="NZ_AORV01000026.1"/>
</dbReference>
<dbReference type="SUPFAM" id="SSF56601">
    <property type="entry name" value="beta-lactamase/transpeptidase-like"/>
    <property type="match status" value="1"/>
</dbReference>
<dbReference type="Gene3D" id="3.30.559.10">
    <property type="entry name" value="Chloramphenicol acetyltransferase-like domain"/>
    <property type="match status" value="2"/>
</dbReference>
<dbReference type="GO" id="GO:0005829">
    <property type="term" value="C:cytosol"/>
    <property type="evidence" value="ECO:0007669"/>
    <property type="project" value="TreeGrafter"/>
</dbReference>
<dbReference type="Gene3D" id="3.40.710.10">
    <property type="entry name" value="DD-peptidase/beta-lactamase superfamily"/>
    <property type="match status" value="1"/>
</dbReference>
<dbReference type="STRING" id="1195236.CTER_1423"/>
<dbReference type="PANTHER" id="PTHR45527">
    <property type="entry name" value="NONRIBOSOMAL PEPTIDE SYNTHETASE"/>
    <property type="match status" value="1"/>
</dbReference>
<keyword evidence="4" id="KW-0597">Phosphoprotein</keyword>
<dbReference type="InterPro" id="IPR025110">
    <property type="entry name" value="AMP-bd_C"/>
</dbReference>
<keyword evidence="5" id="KW-0677">Repeat</keyword>
<dbReference type="SMART" id="SM00823">
    <property type="entry name" value="PKS_PP"/>
    <property type="match status" value="1"/>
</dbReference>
<dbReference type="FunFam" id="3.40.50.12780:FF:000012">
    <property type="entry name" value="Non-ribosomal peptide synthetase"/>
    <property type="match status" value="2"/>
</dbReference>
<dbReference type="FunFam" id="1.10.1200.10:FF:000005">
    <property type="entry name" value="Nonribosomal peptide synthetase 1"/>
    <property type="match status" value="1"/>
</dbReference>
<dbReference type="InterPro" id="IPR006162">
    <property type="entry name" value="Ppantetheine_attach_site"/>
</dbReference>
<comment type="similarity">
    <text evidence="2">Belongs to the ATP-dependent AMP-binding enzyme family.</text>
</comment>
<dbReference type="SUPFAM" id="SSF56801">
    <property type="entry name" value="Acetyl-CoA synthetase-like"/>
    <property type="match status" value="2"/>
</dbReference>
<dbReference type="InterPro" id="IPR001242">
    <property type="entry name" value="Condensation_dom"/>
</dbReference>
<evidence type="ECO:0000256" key="6">
    <source>
        <dbReference type="ARBA" id="ARBA00023194"/>
    </source>
</evidence>
<dbReference type="InterPro" id="IPR010060">
    <property type="entry name" value="NRPS_synth"/>
</dbReference>
<gene>
    <name evidence="9" type="ORF">CTER_1423</name>
</gene>
<dbReference type="EMBL" id="AORV01000026">
    <property type="protein sequence ID" value="EMS72784.1"/>
    <property type="molecule type" value="Genomic_DNA"/>
</dbReference>
<dbReference type="InterPro" id="IPR001466">
    <property type="entry name" value="Beta-lactam-related"/>
</dbReference>
<dbReference type="Gene3D" id="3.40.50.980">
    <property type="match status" value="4"/>
</dbReference>
<dbReference type="Pfam" id="PF00668">
    <property type="entry name" value="Condensation"/>
    <property type="match status" value="2"/>
</dbReference>
<dbReference type="Proteomes" id="UP000014155">
    <property type="component" value="Unassembled WGS sequence"/>
</dbReference>
<reference evidence="9 10" key="1">
    <citation type="journal article" date="2013" name="Genome Announc.">
        <title>Draft Genome Sequence of the Cellulolytic, Mesophilic, Anaerobic Bacterium Clostridium termitidis Strain CT1112 (DSM 5398).</title>
        <authorList>
            <person name="Lal S."/>
            <person name="Ramachandran U."/>
            <person name="Zhang X."/>
            <person name="Munir R."/>
            <person name="Sparling R."/>
            <person name="Levin D.B."/>
        </authorList>
    </citation>
    <scope>NUCLEOTIDE SEQUENCE [LARGE SCALE GENOMIC DNA]</scope>
    <source>
        <strain evidence="9 10">CT1112</strain>
    </source>
</reference>
<dbReference type="Gene3D" id="3.30.300.30">
    <property type="match status" value="2"/>
</dbReference>
<dbReference type="FunFam" id="2.30.38.10:FF:000001">
    <property type="entry name" value="Non-ribosomal peptide synthetase PvdI"/>
    <property type="match status" value="2"/>
</dbReference>
<dbReference type="PATRIC" id="fig|1195236.3.peg.1741"/>
<dbReference type="PROSITE" id="PS50075">
    <property type="entry name" value="CARRIER"/>
    <property type="match status" value="2"/>
</dbReference>
<dbReference type="InterPro" id="IPR009081">
    <property type="entry name" value="PP-bd_ACP"/>
</dbReference>
<dbReference type="InterPro" id="IPR010071">
    <property type="entry name" value="AA_adenyl_dom"/>
</dbReference>
<dbReference type="InterPro" id="IPR023213">
    <property type="entry name" value="CAT-like_dom_sf"/>
</dbReference>
<dbReference type="Gene3D" id="3.30.559.30">
    <property type="entry name" value="Nonribosomal peptide synthetase, condensation domain"/>
    <property type="match status" value="3"/>
</dbReference>
<dbReference type="CDD" id="cd19531">
    <property type="entry name" value="LCL_NRPS-like"/>
    <property type="match status" value="1"/>
</dbReference>
<dbReference type="eggNOG" id="COG1020">
    <property type="taxonomic scope" value="Bacteria"/>
</dbReference>
<dbReference type="GO" id="GO:0017000">
    <property type="term" value="P:antibiotic biosynthetic process"/>
    <property type="evidence" value="ECO:0007669"/>
    <property type="project" value="UniProtKB-KW"/>
</dbReference>
<keyword evidence="6" id="KW-0045">Antibiotic biosynthesis</keyword>
<dbReference type="GO" id="GO:0044550">
    <property type="term" value="P:secondary metabolite biosynthetic process"/>
    <property type="evidence" value="ECO:0007669"/>
    <property type="project" value="TreeGrafter"/>
</dbReference>
<dbReference type="Pfam" id="PF13193">
    <property type="entry name" value="AMP-binding_C"/>
    <property type="match status" value="2"/>
</dbReference>
<dbReference type="Gene3D" id="1.10.1200.10">
    <property type="entry name" value="ACP-like"/>
    <property type="match status" value="2"/>
</dbReference>
<keyword evidence="3" id="KW-0596">Phosphopantetheine</keyword>
<dbReference type="PROSITE" id="PS00012">
    <property type="entry name" value="PHOSPHOPANTETHEINE"/>
    <property type="match status" value="1"/>
</dbReference>
<comment type="caution">
    <text evidence="9">The sequence shown here is derived from an EMBL/GenBank/DDBJ whole genome shotgun (WGS) entry which is preliminary data.</text>
</comment>
<dbReference type="InterPro" id="IPR020806">
    <property type="entry name" value="PKS_PP-bd"/>
</dbReference>